<keyword evidence="4 9" id="KW-0812">Transmembrane</keyword>
<dbReference type="Pfam" id="PF02133">
    <property type="entry name" value="Transp_cyt_pur"/>
    <property type="match status" value="1"/>
</dbReference>
<keyword evidence="6 7" id="KW-0472">Membrane</keyword>
<evidence type="ECO:0000256" key="2">
    <source>
        <dbReference type="ARBA" id="ARBA00008974"/>
    </source>
</evidence>
<dbReference type="PIRSF" id="PIRSF002744">
    <property type="entry name" value="Pur-cyt_permease"/>
    <property type="match status" value="1"/>
</dbReference>
<keyword evidence="3 7" id="KW-0813">Transport</keyword>
<gene>
    <name evidence="10" type="ORF">ABT317_28915</name>
</gene>
<evidence type="ECO:0000313" key="11">
    <source>
        <dbReference type="Proteomes" id="UP001458415"/>
    </source>
</evidence>
<dbReference type="PANTHER" id="PTHR31806">
    <property type="entry name" value="PURINE-CYTOSINE PERMEASE FCY2-RELATED"/>
    <property type="match status" value="1"/>
</dbReference>
<evidence type="ECO:0000256" key="8">
    <source>
        <dbReference type="SAM" id="MobiDB-lite"/>
    </source>
</evidence>
<comment type="caution">
    <text evidence="10">The sequence shown here is derived from an EMBL/GenBank/DDBJ whole genome shotgun (WGS) entry which is preliminary data.</text>
</comment>
<evidence type="ECO:0000313" key="10">
    <source>
        <dbReference type="EMBL" id="MER6980883.1"/>
    </source>
</evidence>
<organism evidence="10 11">
    <name type="scientific">Streptomyces carpinensis</name>
    <dbReference type="NCBI Taxonomy" id="66369"/>
    <lineage>
        <taxon>Bacteria</taxon>
        <taxon>Bacillati</taxon>
        <taxon>Actinomycetota</taxon>
        <taxon>Actinomycetes</taxon>
        <taxon>Kitasatosporales</taxon>
        <taxon>Streptomycetaceae</taxon>
        <taxon>Streptomyces</taxon>
    </lineage>
</organism>
<feature type="transmembrane region" description="Helical" evidence="9">
    <location>
        <begin position="408"/>
        <end position="436"/>
    </location>
</feature>
<keyword evidence="5 9" id="KW-1133">Transmembrane helix</keyword>
<sequence>MAPTPAVPDEAGRPTGLDRAGHVETRGIDCVPDDERHGSPRELFAIWAAPNVSYLSFVVGATLVLMGLSLVEALAVVVAGNLFWLLTGLVAVSGPVAGTTGSVISRAMYGIVGNKVVVAVTGWLISALYLALNWSAASVAGIGLTGRLGLPGSTAVDAAVICLIAGATVLIAIYGHATIVRLYTALTVLLTVVFLIVSALVLGHTDWSYAPADPPTGFAHLVVLASGFTIVASAPLSYANSPDLARYLPRNSSGTAVALWTSAGAFLPSVAFTAVGAFAATSLDMSDPQAALESIMPAWLAPVFVIGVVVNTIANNGMTAYSAGLSMQSIGVRLPRVAAVLVVGVIGTAMTLFAILVFDFLTAVNAMMEVVVVVTGPCMAVYATDIVLRRNRYDGNLLHDQSRNGPFWYHGGVNWAGALATVLGAFAATLCVSSGFWTGPVSAAMGDLNLAVPAGVLGSAVTYWALSRALRTVPAAAALPQPPAAEVPAVAARR</sequence>
<comment type="similarity">
    <text evidence="2 7">Belongs to the purine-cytosine permease (2.A.39) family.</text>
</comment>
<dbReference type="InterPro" id="IPR001248">
    <property type="entry name" value="Pur-cyt_permease"/>
</dbReference>
<feature type="region of interest" description="Disordered" evidence="8">
    <location>
        <begin position="1"/>
        <end position="20"/>
    </location>
</feature>
<feature type="transmembrane region" description="Helical" evidence="9">
    <location>
        <begin position="182"/>
        <end position="205"/>
    </location>
</feature>
<keyword evidence="11" id="KW-1185">Reference proteome</keyword>
<feature type="transmembrane region" description="Helical" evidence="9">
    <location>
        <begin position="257"/>
        <end position="279"/>
    </location>
</feature>
<evidence type="ECO:0000256" key="6">
    <source>
        <dbReference type="ARBA" id="ARBA00023136"/>
    </source>
</evidence>
<feature type="transmembrane region" description="Helical" evidence="9">
    <location>
        <begin position="299"/>
        <end position="325"/>
    </location>
</feature>
<dbReference type="Proteomes" id="UP001458415">
    <property type="component" value="Unassembled WGS sequence"/>
</dbReference>
<feature type="transmembrane region" description="Helical" evidence="9">
    <location>
        <begin position="448"/>
        <end position="466"/>
    </location>
</feature>
<evidence type="ECO:0000256" key="7">
    <source>
        <dbReference type="PIRNR" id="PIRNR002744"/>
    </source>
</evidence>
<feature type="transmembrane region" description="Helical" evidence="9">
    <location>
        <begin position="370"/>
        <end position="388"/>
    </location>
</feature>
<dbReference type="PANTHER" id="PTHR31806:SF1">
    <property type="entry name" value="PURINE-CYTOSINE PERMEASE FCY2-RELATED"/>
    <property type="match status" value="1"/>
</dbReference>
<feature type="transmembrane region" description="Helical" evidence="9">
    <location>
        <begin position="217"/>
        <end position="236"/>
    </location>
</feature>
<accession>A0ABV1WAS0</accession>
<feature type="transmembrane region" description="Helical" evidence="9">
    <location>
        <begin position="82"/>
        <end position="104"/>
    </location>
</feature>
<dbReference type="RefSeq" id="WP_086731461.1">
    <property type="nucleotide sequence ID" value="NZ_MUBM01000625.1"/>
</dbReference>
<evidence type="ECO:0000256" key="1">
    <source>
        <dbReference type="ARBA" id="ARBA00004141"/>
    </source>
</evidence>
<dbReference type="InterPro" id="IPR026030">
    <property type="entry name" value="Pur-cyt_permease_Fcy2/21/22"/>
</dbReference>
<evidence type="ECO:0000256" key="4">
    <source>
        <dbReference type="ARBA" id="ARBA00022692"/>
    </source>
</evidence>
<evidence type="ECO:0000256" key="5">
    <source>
        <dbReference type="ARBA" id="ARBA00022989"/>
    </source>
</evidence>
<evidence type="ECO:0000256" key="3">
    <source>
        <dbReference type="ARBA" id="ARBA00022448"/>
    </source>
</evidence>
<reference evidence="10 11" key="1">
    <citation type="submission" date="2024-06" db="EMBL/GenBank/DDBJ databases">
        <title>The Natural Products Discovery Center: Release of the First 8490 Sequenced Strains for Exploring Actinobacteria Biosynthetic Diversity.</title>
        <authorList>
            <person name="Kalkreuter E."/>
            <person name="Kautsar S.A."/>
            <person name="Yang D."/>
            <person name="Bader C.D."/>
            <person name="Teijaro C.N."/>
            <person name="Fluegel L."/>
            <person name="Davis C.M."/>
            <person name="Simpson J.R."/>
            <person name="Lauterbach L."/>
            <person name="Steele A.D."/>
            <person name="Gui C."/>
            <person name="Meng S."/>
            <person name="Li G."/>
            <person name="Viehrig K."/>
            <person name="Ye F."/>
            <person name="Su P."/>
            <person name="Kiefer A.F."/>
            <person name="Nichols A."/>
            <person name="Cepeda A.J."/>
            <person name="Yan W."/>
            <person name="Fan B."/>
            <person name="Jiang Y."/>
            <person name="Adhikari A."/>
            <person name="Zheng C.-J."/>
            <person name="Schuster L."/>
            <person name="Cowan T.M."/>
            <person name="Smanski M.J."/>
            <person name="Chevrette M.G."/>
            <person name="De Carvalho L.P.S."/>
            <person name="Shen B."/>
        </authorList>
    </citation>
    <scope>NUCLEOTIDE SEQUENCE [LARGE SCALE GENOMIC DNA]</scope>
    <source>
        <strain evidence="10 11">NPDC000634</strain>
    </source>
</reference>
<feature type="transmembrane region" description="Helical" evidence="9">
    <location>
        <begin position="337"/>
        <end position="358"/>
    </location>
</feature>
<feature type="transmembrane region" description="Helical" evidence="9">
    <location>
        <begin position="155"/>
        <end position="175"/>
    </location>
</feature>
<proteinExistence type="inferred from homology"/>
<evidence type="ECO:0000256" key="9">
    <source>
        <dbReference type="SAM" id="Phobius"/>
    </source>
</evidence>
<dbReference type="Gene3D" id="1.10.4160.10">
    <property type="entry name" value="Hydantoin permease"/>
    <property type="match status" value="1"/>
</dbReference>
<name>A0ABV1WAS0_9ACTN</name>
<protein>
    <submittedName>
        <fullName evidence="10">Cytosine permease</fullName>
    </submittedName>
</protein>
<dbReference type="EMBL" id="JBEPCU010000643">
    <property type="protein sequence ID" value="MER6980883.1"/>
    <property type="molecule type" value="Genomic_DNA"/>
</dbReference>
<comment type="subcellular location">
    <subcellularLocation>
        <location evidence="1">Membrane</location>
        <topology evidence="1">Multi-pass membrane protein</topology>
    </subcellularLocation>
</comment>
<feature type="transmembrane region" description="Helical" evidence="9">
    <location>
        <begin position="44"/>
        <end position="70"/>
    </location>
</feature>
<feature type="transmembrane region" description="Helical" evidence="9">
    <location>
        <begin position="116"/>
        <end position="135"/>
    </location>
</feature>